<dbReference type="EMBL" id="CP000667">
    <property type="protein sequence ID" value="ABP54630.1"/>
    <property type="molecule type" value="Genomic_DNA"/>
</dbReference>
<dbReference type="Proteomes" id="UP000000235">
    <property type="component" value="Chromosome"/>
</dbReference>
<reference evidence="3" key="1">
    <citation type="journal article" date="2007" name="Proc. Natl. Acad. Sci. U.S.A.">
        <title>Genome sequencing reveals complex secondary metabolome in the marine actinomycete Salinispora tropica.</title>
        <authorList>
            <person name="Udwary D.W."/>
            <person name="Zeigler L."/>
            <person name="Asolkar R.N."/>
            <person name="Singan V."/>
            <person name="Lapidus A."/>
            <person name="Fenical W."/>
            <person name="Jensen P.R."/>
            <person name="Moore B.S."/>
        </authorList>
    </citation>
    <scope>NUCLEOTIDE SEQUENCE [LARGE SCALE GENOMIC DNA]</scope>
    <source>
        <strain evidence="3">ATCC BAA-916 / DSM 44818 / CNB-440</strain>
    </source>
</reference>
<accession>A4X6Y0</accession>
<feature type="region of interest" description="Disordered" evidence="1">
    <location>
        <begin position="83"/>
        <end position="113"/>
    </location>
</feature>
<evidence type="ECO:0000313" key="2">
    <source>
        <dbReference type="EMBL" id="ABP54630.1"/>
    </source>
</evidence>
<dbReference type="HOGENOM" id="CLU_2131776_0_0_11"/>
<evidence type="ECO:0000256" key="1">
    <source>
        <dbReference type="SAM" id="MobiDB-lite"/>
    </source>
</evidence>
<dbReference type="AlphaFoldDB" id="A4X6Y0"/>
<proteinExistence type="predicted"/>
<protein>
    <submittedName>
        <fullName evidence="2">Uncharacterized protein</fullName>
    </submittedName>
</protein>
<name>A4X6Y0_SALTO</name>
<organism evidence="2 3">
    <name type="scientific">Salinispora tropica (strain ATCC BAA-916 / DSM 44818 / JCM 13857 / NBRC 105044 / CNB-440)</name>
    <dbReference type="NCBI Taxonomy" id="369723"/>
    <lineage>
        <taxon>Bacteria</taxon>
        <taxon>Bacillati</taxon>
        <taxon>Actinomycetota</taxon>
        <taxon>Actinomycetes</taxon>
        <taxon>Micromonosporales</taxon>
        <taxon>Micromonosporaceae</taxon>
        <taxon>Salinispora</taxon>
    </lineage>
</organism>
<dbReference type="KEGG" id="stp:Strop_2179"/>
<keyword evidence="3" id="KW-1185">Reference proteome</keyword>
<feature type="compositionally biased region" description="Polar residues" evidence="1">
    <location>
        <begin position="83"/>
        <end position="96"/>
    </location>
</feature>
<feature type="compositionally biased region" description="Polar residues" evidence="1">
    <location>
        <begin position="103"/>
        <end position="113"/>
    </location>
</feature>
<gene>
    <name evidence="2" type="ordered locus">Strop_2179</name>
</gene>
<sequence length="113" mass="12975">MADPRRNQLEQHWGLIRTGDHRRRRDSRTLVLRAIYRPETDHDPYDRNRLEPRRSTILDGRNIPSDAKACFEPSNGTYICDDTVTQSASRQETSSPAPALSRSMHTTTDPTGR</sequence>
<evidence type="ECO:0000313" key="3">
    <source>
        <dbReference type="Proteomes" id="UP000000235"/>
    </source>
</evidence>